<dbReference type="AlphaFoldDB" id="A0A2K2BQY1"/>
<gene>
    <name evidence="1" type="ORF">POPTR_001G017200</name>
</gene>
<sequence>MEGLSHLTWGKTQKNDEVPIRKEHSAFCSIGPNKDKTEGVVKLFSIPLSYNLDNEAPQILQSMASIKGK</sequence>
<dbReference type="EMBL" id="CM009290">
    <property type="protein sequence ID" value="PNT52175.1"/>
    <property type="molecule type" value="Genomic_DNA"/>
</dbReference>
<dbReference type="InParanoid" id="A0A2K2BQY1"/>
<evidence type="ECO:0000313" key="1">
    <source>
        <dbReference type="EMBL" id="PNT52175.1"/>
    </source>
</evidence>
<protein>
    <submittedName>
        <fullName evidence="1">Uncharacterized protein</fullName>
    </submittedName>
</protein>
<reference evidence="1 2" key="1">
    <citation type="journal article" date="2006" name="Science">
        <title>The genome of black cottonwood, Populus trichocarpa (Torr. &amp; Gray).</title>
        <authorList>
            <person name="Tuskan G.A."/>
            <person name="Difazio S."/>
            <person name="Jansson S."/>
            <person name="Bohlmann J."/>
            <person name="Grigoriev I."/>
            <person name="Hellsten U."/>
            <person name="Putnam N."/>
            <person name="Ralph S."/>
            <person name="Rombauts S."/>
            <person name="Salamov A."/>
            <person name="Schein J."/>
            <person name="Sterck L."/>
            <person name="Aerts A."/>
            <person name="Bhalerao R.R."/>
            <person name="Bhalerao R.P."/>
            <person name="Blaudez D."/>
            <person name="Boerjan W."/>
            <person name="Brun A."/>
            <person name="Brunner A."/>
            <person name="Busov V."/>
            <person name="Campbell M."/>
            <person name="Carlson J."/>
            <person name="Chalot M."/>
            <person name="Chapman J."/>
            <person name="Chen G.L."/>
            <person name="Cooper D."/>
            <person name="Coutinho P.M."/>
            <person name="Couturier J."/>
            <person name="Covert S."/>
            <person name="Cronk Q."/>
            <person name="Cunningham R."/>
            <person name="Davis J."/>
            <person name="Degroeve S."/>
            <person name="Dejardin A."/>
            <person name="Depamphilis C."/>
            <person name="Detter J."/>
            <person name="Dirks B."/>
            <person name="Dubchak I."/>
            <person name="Duplessis S."/>
            <person name="Ehlting J."/>
            <person name="Ellis B."/>
            <person name="Gendler K."/>
            <person name="Goodstein D."/>
            <person name="Gribskov M."/>
            <person name="Grimwood J."/>
            <person name="Groover A."/>
            <person name="Gunter L."/>
            <person name="Hamberger B."/>
            <person name="Heinze B."/>
            <person name="Helariutta Y."/>
            <person name="Henrissat B."/>
            <person name="Holligan D."/>
            <person name="Holt R."/>
            <person name="Huang W."/>
            <person name="Islam-Faridi N."/>
            <person name="Jones S."/>
            <person name="Jones-Rhoades M."/>
            <person name="Jorgensen R."/>
            <person name="Joshi C."/>
            <person name="Kangasjarvi J."/>
            <person name="Karlsson J."/>
            <person name="Kelleher C."/>
            <person name="Kirkpatrick R."/>
            <person name="Kirst M."/>
            <person name="Kohler A."/>
            <person name="Kalluri U."/>
            <person name="Larimer F."/>
            <person name="Leebens-Mack J."/>
            <person name="Leple J.C."/>
            <person name="Locascio P."/>
            <person name="Lou Y."/>
            <person name="Lucas S."/>
            <person name="Martin F."/>
            <person name="Montanini B."/>
            <person name="Napoli C."/>
            <person name="Nelson D.R."/>
            <person name="Nelson C."/>
            <person name="Nieminen K."/>
            <person name="Nilsson O."/>
            <person name="Pereda V."/>
            <person name="Peter G."/>
            <person name="Philippe R."/>
            <person name="Pilate G."/>
            <person name="Poliakov A."/>
            <person name="Razumovskaya J."/>
            <person name="Richardson P."/>
            <person name="Rinaldi C."/>
            <person name="Ritland K."/>
            <person name="Rouze P."/>
            <person name="Ryaboy D."/>
            <person name="Schmutz J."/>
            <person name="Schrader J."/>
            <person name="Segerman B."/>
            <person name="Shin H."/>
            <person name="Siddiqui A."/>
            <person name="Sterky F."/>
            <person name="Terry A."/>
            <person name="Tsai C.J."/>
            <person name="Uberbacher E."/>
            <person name="Unneberg P."/>
            <person name="Vahala J."/>
            <person name="Wall K."/>
            <person name="Wessler S."/>
            <person name="Yang G."/>
            <person name="Yin T."/>
            <person name="Douglas C."/>
            <person name="Marra M."/>
            <person name="Sandberg G."/>
            <person name="Van de Peer Y."/>
            <person name="Rokhsar D."/>
        </authorList>
    </citation>
    <scope>NUCLEOTIDE SEQUENCE [LARGE SCALE GENOMIC DNA]</scope>
    <source>
        <strain evidence="2">cv. Nisqually</strain>
    </source>
</reference>
<organism evidence="1 2">
    <name type="scientific">Populus trichocarpa</name>
    <name type="common">Western balsam poplar</name>
    <name type="synonym">Populus balsamifera subsp. trichocarpa</name>
    <dbReference type="NCBI Taxonomy" id="3694"/>
    <lineage>
        <taxon>Eukaryota</taxon>
        <taxon>Viridiplantae</taxon>
        <taxon>Streptophyta</taxon>
        <taxon>Embryophyta</taxon>
        <taxon>Tracheophyta</taxon>
        <taxon>Spermatophyta</taxon>
        <taxon>Magnoliopsida</taxon>
        <taxon>eudicotyledons</taxon>
        <taxon>Gunneridae</taxon>
        <taxon>Pentapetalae</taxon>
        <taxon>rosids</taxon>
        <taxon>fabids</taxon>
        <taxon>Malpighiales</taxon>
        <taxon>Salicaceae</taxon>
        <taxon>Saliceae</taxon>
        <taxon>Populus</taxon>
    </lineage>
</organism>
<dbReference type="Proteomes" id="UP000006729">
    <property type="component" value="Chromosome 1"/>
</dbReference>
<accession>A0A2K2BQY1</accession>
<evidence type="ECO:0000313" key="2">
    <source>
        <dbReference type="Proteomes" id="UP000006729"/>
    </source>
</evidence>
<name>A0A2K2BQY1_POPTR</name>
<proteinExistence type="predicted"/>
<keyword evidence="2" id="KW-1185">Reference proteome</keyword>